<dbReference type="Pfam" id="PF18545">
    <property type="entry name" value="HalOD1"/>
    <property type="match status" value="1"/>
</dbReference>
<dbReference type="KEGG" id="nou:Natoc_1979"/>
<dbReference type="STRING" id="694430.Natoc_1979"/>
<feature type="region of interest" description="Disordered" evidence="1">
    <location>
        <begin position="1"/>
        <end position="26"/>
    </location>
</feature>
<accession>L0K095</accession>
<gene>
    <name evidence="3" type="ORF">Natoc_1979</name>
</gene>
<protein>
    <recommendedName>
        <fullName evidence="2">Halobacterial output domain-containing protein</fullName>
    </recommendedName>
</protein>
<dbReference type="InterPro" id="IPR040624">
    <property type="entry name" value="HalOD1"/>
</dbReference>
<name>L0K095_9EURY</name>
<dbReference type="OrthoDB" id="205616at2157"/>
<proteinExistence type="predicted"/>
<dbReference type="RefSeq" id="WP_015321213.1">
    <property type="nucleotide sequence ID" value="NC_019974.1"/>
</dbReference>
<feature type="compositionally biased region" description="Polar residues" evidence="1">
    <location>
        <begin position="1"/>
        <end position="11"/>
    </location>
</feature>
<feature type="domain" description="Halobacterial output" evidence="2">
    <location>
        <begin position="49"/>
        <end position="118"/>
    </location>
</feature>
<dbReference type="eggNOG" id="arCOG08980">
    <property type="taxonomic scope" value="Archaea"/>
</dbReference>
<dbReference type="Proteomes" id="UP000010878">
    <property type="component" value="Chromosome"/>
</dbReference>
<dbReference type="EMBL" id="CP003929">
    <property type="protein sequence ID" value="AGB37769.1"/>
    <property type="molecule type" value="Genomic_DNA"/>
</dbReference>
<dbReference type="HOGENOM" id="CLU_1987683_0_0_2"/>
<reference evidence="3 4" key="1">
    <citation type="submission" date="2012-11" db="EMBL/GenBank/DDBJ databases">
        <title>FINISHED of Natronococcus occultus SP4, DSM 3396.</title>
        <authorList>
            <consortium name="DOE Joint Genome Institute"/>
            <person name="Eisen J."/>
            <person name="Huntemann M."/>
            <person name="Wei C.-L."/>
            <person name="Han J."/>
            <person name="Detter J.C."/>
            <person name="Han C."/>
            <person name="Tapia R."/>
            <person name="Chen A."/>
            <person name="Kyrpides N."/>
            <person name="Mavromatis K."/>
            <person name="Markowitz V."/>
            <person name="Szeto E."/>
            <person name="Ivanova N."/>
            <person name="Mikhailova N."/>
            <person name="Ovchinnikova G."/>
            <person name="Pagani I."/>
            <person name="Pati A."/>
            <person name="Goodwin L."/>
            <person name="Nordberg H.P."/>
            <person name="Cantor M.N."/>
            <person name="Hua S.X."/>
            <person name="Woyke T."/>
            <person name="Eisen J."/>
            <person name="Klenk H.-P."/>
            <person name="Klenk H.-P."/>
        </authorList>
    </citation>
    <scope>NUCLEOTIDE SEQUENCE [LARGE SCALE GENOMIC DNA]</scope>
    <source>
        <strain evidence="3 4">SP4</strain>
    </source>
</reference>
<evidence type="ECO:0000313" key="4">
    <source>
        <dbReference type="Proteomes" id="UP000010878"/>
    </source>
</evidence>
<evidence type="ECO:0000256" key="1">
    <source>
        <dbReference type="SAM" id="MobiDB-lite"/>
    </source>
</evidence>
<sequence>MIQRNGPTTASAPGDTHHGSEGGALDVLTSTIAVDRREDAYELEYDPATDAPSQAVVAAVGAVTETDPIELEPLHAAVDGDALDALFQPPTGTDRRVDFRYNGHEIVLETPGTVTVTETTAEADG</sequence>
<keyword evidence="4" id="KW-1185">Reference proteome</keyword>
<organism evidence="3 4">
    <name type="scientific">Natronococcus occultus SP4</name>
    <dbReference type="NCBI Taxonomy" id="694430"/>
    <lineage>
        <taxon>Archaea</taxon>
        <taxon>Methanobacteriati</taxon>
        <taxon>Methanobacteriota</taxon>
        <taxon>Stenosarchaea group</taxon>
        <taxon>Halobacteria</taxon>
        <taxon>Halobacteriales</taxon>
        <taxon>Natrialbaceae</taxon>
        <taxon>Natronococcus</taxon>
    </lineage>
</organism>
<evidence type="ECO:0000259" key="2">
    <source>
        <dbReference type="Pfam" id="PF18545"/>
    </source>
</evidence>
<dbReference type="AlphaFoldDB" id="L0K095"/>
<evidence type="ECO:0000313" key="3">
    <source>
        <dbReference type="EMBL" id="AGB37769.1"/>
    </source>
</evidence>
<dbReference type="GeneID" id="14405063"/>